<evidence type="ECO:0000313" key="2">
    <source>
        <dbReference type="Proteomes" id="UP000189229"/>
    </source>
</evidence>
<protein>
    <submittedName>
        <fullName evidence="1">Uncharacterized protein</fullName>
    </submittedName>
</protein>
<dbReference type="EMBL" id="MVBM01000003">
    <property type="protein sequence ID" value="OOK75679.1"/>
    <property type="molecule type" value="Genomic_DNA"/>
</dbReference>
<organism evidence="1 2">
    <name type="scientific">Mycobacterium kansasii</name>
    <dbReference type="NCBI Taxonomy" id="1768"/>
    <lineage>
        <taxon>Bacteria</taxon>
        <taxon>Bacillati</taxon>
        <taxon>Actinomycetota</taxon>
        <taxon>Actinomycetes</taxon>
        <taxon>Mycobacteriales</taxon>
        <taxon>Mycobacteriaceae</taxon>
        <taxon>Mycobacterium</taxon>
    </lineage>
</organism>
<gene>
    <name evidence="1" type="ORF">BZL30_3211</name>
</gene>
<evidence type="ECO:0000313" key="1">
    <source>
        <dbReference type="EMBL" id="OOK75679.1"/>
    </source>
</evidence>
<comment type="caution">
    <text evidence="1">The sequence shown here is derived from an EMBL/GenBank/DDBJ whole genome shotgun (WGS) entry which is preliminary data.</text>
</comment>
<proteinExistence type="predicted"/>
<dbReference type="AlphaFoldDB" id="A0A1V3X8Y3"/>
<dbReference type="Proteomes" id="UP000189229">
    <property type="component" value="Unassembled WGS sequence"/>
</dbReference>
<sequence length="45" mass="4775">MLARREVAAGQHLRRGGLGMVRRHGCGDAAEVAVARVRTGNYAGQ</sequence>
<name>A0A1V3X8Y3_MYCKA</name>
<accession>A0A1V3X8Y3</accession>
<reference evidence="1 2" key="1">
    <citation type="submission" date="2017-02" db="EMBL/GenBank/DDBJ databases">
        <title>Complete genome sequences of Mycobacterium kansasii strains isolated from rhesus macaques.</title>
        <authorList>
            <person name="Panda A."/>
            <person name="Nagaraj S."/>
            <person name="Zhao X."/>
            <person name="Tettelin H."/>
            <person name="Detolla L.J."/>
        </authorList>
    </citation>
    <scope>NUCLEOTIDE SEQUENCE [LARGE SCALE GENOMIC DNA]</scope>
    <source>
        <strain evidence="1 2">11-3813</strain>
    </source>
</reference>